<proteinExistence type="predicted"/>
<sequence>MDSTDPDRRLRTARRAWGERDLAVLVADQAGIVARRQLTATGVDRDAVEANIAARRSIGW</sequence>
<accession>A0ABV5KF83</accession>
<dbReference type="EMBL" id="JBHMDG010000034">
    <property type="protein sequence ID" value="MFB9315383.1"/>
    <property type="molecule type" value="Genomic_DNA"/>
</dbReference>
<protein>
    <submittedName>
        <fullName evidence="1">Uncharacterized protein</fullName>
    </submittedName>
</protein>
<name>A0ABV5KF83_9ACTN</name>
<dbReference type="Proteomes" id="UP001589750">
    <property type="component" value="Unassembled WGS sequence"/>
</dbReference>
<evidence type="ECO:0000313" key="2">
    <source>
        <dbReference type="Proteomes" id="UP001589750"/>
    </source>
</evidence>
<evidence type="ECO:0000313" key="1">
    <source>
        <dbReference type="EMBL" id="MFB9315383.1"/>
    </source>
</evidence>
<organism evidence="1 2">
    <name type="scientific">Nocardioides plantarum</name>
    <dbReference type="NCBI Taxonomy" id="29299"/>
    <lineage>
        <taxon>Bacteria</taxon>
        <taxon>Bacillati</taxon>
        <taxon>Actinomycetota</taxon>
        <taxon>Actinomycetes</taxon>
        <taxon>Propionibacteriales</taxon>
        <taxon>Nocardioidaceae</taxon>
        <taxon>Nocardioides</taxon>
    </lineage>
</organism>
<comment type="caution">
    <text evidence="1">The sequence shown here is derived from an EMBL/GenBank/DDBJ whole genome shotgun (WGS) entry which is preliminary data.</text>
</comment>
<keyword evidence="2" id="KW-1185">Reference proteome</keyword>
<dbReference type="RefSeq" id="WP_140009286.1">
    <property type="nucleotide sequence ID" value="NZ_JBHMDG010000034.1"/>
</dbReference>
<gene>
    <name evidence="1" type="ORF">ACFFRI_20215</name>
</gene>
<reference evidence="1 2" key="1">
    <citation type="submission" date="2024-09" db="EMBL/GenBank/DDBJ databases">
        <authorList>
            <person name="Sun Q."/>
            <person name="Mori K."/>
        </authorList>
    </citation>
    <scope>NUCLEOTIDE SEQUENCE [LARGE SCALE GENOMIC DNA]</scope>
    <source>
        <strain evidence="1 2">JCM 9626</strain>
    </source>
</reference>